<feature type="region of interest" description="Disordered" evidence="8">
    <location>
        <begin position="500"/>
        <end position="529"/>
    </location>
</feature>
<dbReference type="AlphaFoldDB" id="A0AAV4I505"/>
<dbReference type="GO" id="GO:0005634">
    <property type="term" value="C:nucleus"/>
    <property type="evidence" value="ECO:0007669"/>
    <property type="project" value="UniProtKB-SubCell"/>
</dbReference>
<evidence type="ECO:0000313" key="10">
    <source>
        <dbReference type="EMBL" id="GFS05342.1"/>
    </source>
</evidence>
<dbReference type="InterPro" id="IPR024943">
    <property type="entry name" value="Enhancer_polycomb"/>
</dbReference>
<evidence type="ECO:0000256" key="5">
    <source>
        <dbReference type="ARBA" id="ARBA00023242"/>
    </source>
</evidence>
<evidence type="ECO:0000256" key="7">
    <source>
        <dbReference type="SAM" id="Coils"/>
    </source>
</evidence>
<sequence length="985" mass="107887">MSKVSFRARALDASKPMPVYKACEIPDMKDFAQINRSVPQMPTGMEKEEEAEHHLQRALSAQQVYGSSEALVIPIPEVQDIAERYHVLYPSTYKTTKQYIHIQAFNMDQEIPDYDMDSDDDTWLTEHSKKMEITPLKFEEMMDRLEKGSGQQVVTLREAKLLLKDDDDLIMAVYDYWLNKRLTMQRPLIATVKSEKRDGTTTNNPYVAFRRRTEKMQTRKNRKNDEVSYEKMHKLRRDLQKTLTLLELLKRREKSKKELLQLTIEILEKRNEMEDFSGTALVAAEEEREKHPTFVAPFALNSLGEWVQTFQGEEVAPVRKKRQYRKRKQSQQQQQQQQQQHPAGRPGVSLQFQQQQQQQQHSSGEVDIMDSSDEDLLSPALSQSDHEDENDPDGIFAFKRRKNCHYHQPIQSGIGNWPWHGPEEGGRGDKRFRFSLTSLPSGFMGYARRRIGRGGRVIFDRASTDWDDTLERLDCGHNSHSSLYSDYIMYVRGKKIPHYRPKTPPAYDPGSSPPAGQRGGAYRSSYSSHFSHRDSSAADEFDVESFHWHQEQLLEMQREQQHKLFTEDNRGSSVNTGLTLGGTLSGETVFVGSGDSSAAAVKGSTDTKQGQGLSTLTPTLSSLPRFTLDSAGAEFAVRALVESPGGLTVPPLEASTPAVVAASPVGSRTSLQQPSGTSSSLLTSSISSLTSSSTLSLLSTSASLVSKSPSCSTTQGSGSSSNNNKVGITTSTVILNSTNNGRTMLVTSNQLPFSSTSKLPQHVSDSSTSDSSLISGAVTRLPLLPSTSGPTISLIHKSASAPILPHINAASSTSLLSPLITATPTTTSLLTSQRVNGPSSTATHVKSSGLSTSPAASVLQLNFPACNSTSLLTPIAQSLSSQSSSSSLLNASSPAVVMSMPSSSSTSTPSQLTAAITPTSLLSSSPSQLQQRTNLATPKHLPAGSTGALYKLPASAAPSSNFDILRPNHEEILFNKDKGIPMDVT</sequence>
<name>A0AAV4I505_9GAST</name>
<comment type="similarity">
    <text evidence="2 6">Belongs to the enhancer of polycomb family.</text>
</comment>
<accession>A0AAV4I505</accession>
<feature type="region of interest" description="Disordered" evidence="8">
    <location>
        <begin position="830"/>
        <end position="849"/>
    </location>
</feature>
<organism evidence="10 11">
    <name type="scientific">Elysia marginata</name>
    <dbReference type="NCBI Taxonomy" id="1093978"/>
    <lineage>
        <taxon>Eukaryota</taxon>
        <taxon>Metazoa</taxon>
        <taxon>Spiralia</taxon>
        <taxon>Lophotrochozoa</taxon>
        <taxon>Mollusca</taxon>
        <taxon>Gastropoda</taxon>
        <taxon>Heterobranchia</taxon>
        <taxon>Euthyneura</taxon>
        <taxon>Panpulmonata</taxon>
        <taxon>Sacoglossa</taxon>
        <taxon>Placobranchoidea</taxon>
        <taxon>Plakobranchidae</taxon>
        <taxon>Elysia</taxon>
    </lineage>
</organism>
<keyword evidence="4 6" id="KW-0804">Transcription</keyword>
<feature type="coiled-coil region" evidence="7">
    <location>
        <begin position="232"/>
        <end position="272"/>
    </location>
</feature>
<comment type="subcellular location">
    <subcellularLocation>
        <location evidence="1 6">Nucleus</location>
    </subcellularLocation>
</comment>
<evidence type="ECO:0000256" key="3">
    <source>
        <dbReference type="ARBA" id="ARBA00023015"/>
    </source>
</evidence>
<dbReference type="GO" id="GO:0035267">
    <property type="term" value="C:NuA4 histone acetyltransferase complex"/>
    <property type="evidence" value="ECO:0007669"/>
    <property type="project" value="InterPro"/>
</dbReference>
<dbReference type="InterPro" id="IPR019542">
    <property type="entry name" value="Enhancer_polycomb-like_N"/>
</dbReference>
<keyword evidence="5 6" id="KW-0539">Nucleus</keyword>
<feature type="compositionally biased region" description="Low complexity" evidence="8">
    <location>
        <begin position="330"/>
        <end position="340"/>
    </location>
</feature>
<evidence type="ECO:0000259" key="9">
    <source>
        <dbReference type="Pfam" id="PF10513"/>
    </source>
</evidence>
<comment type="caution">
    <text evidence="10">The sequence shown here is derived from an EMBL/GenBank/DDBJ whole genome shotgun (WGS) entry which is preliminary data.</text>
</comment>
<evidence type="ECO:0000256" key="1">
    <source>
        <dbReference type="ARBA" id="ARBA00004123"/>
    </source>
</evidence>
<feature type="compositionally biased region" description="Low complexity" evidence="8">
    <location>
        <begin position="351"/>
        <end position="360"/>
    </location>
</feature>
<feature type="compositionally biased region" description="Basic residues" evidence="8">
    <location>
        <begin position="318"/>
        <end position="329"/>
    </location>
</feature>
<proteinExistence type="inferred from homology"/>
<feature type="domain" description="Enhancer of polycomb-like N-terminal" evidence="9">
    <location>
        <begin position="7"/>
        <end position="147"/>
    </location>
</feature>
<evidence type="ECO:0000256" key="2">
    <source>
        <dbReference type="ARBA" id="ARBA00008035"/>
    </source>
</evidence>
<dbReference type="EMBL" id="BMAT01013075">
    <property type="protein sequence ID" value="GFS05342.1"/>
    <property type="molecule type" value="Genomic_DNA"/>
</dbReference>
<feature type="region of interest" description="Disordered" evidence="8">
    <location>
        <begin position="706"/>
        <end position="726"/>
    </location>
</feature>
<feature type="compositionally biased region" description="Polar residues" evidence="8">
    <location>
        <begin position="833"/>
        <end position="849"/>
    </location>
</feature>
<dbReference type="Pfam" id="PF10513">
    <property type="entry name" value="EPL1"/>
    <property type="match status" value="1"/>
</dbReference>
<protein>
    <recommendedName>
        <fullName evidence="6">Enhancer of polycomb-like protein</fullName>
    </recommendedName>
</protein>
<dbReference type="GO" id="GO:0006357">
    <property type="term" value="P:regulation of transcription by RNA polymerase II"/>
    <property type="evidence" value="ECO:0007669"/>
    <property type="project" value="InterPro"/>
</dbReference>
<reference evidence="10 11" key="1">
    <citation type="journal article" date="2021" name="Elife">
        <title>Chloroplast acquisition without the gene transfer in kleptoplastic sea slugs, Plakobranchus ocellatus.</title>
        <authorList>
            <person name="Maeda T."/>
            <person name="Takahashi S."/>
            <person name="Yoshida T."/>
            <person name="Shimamura S."/>
            <person name="Takaki Y."/>
            <person name="Nagai Y."/>
            <person name="Toyoda A."/>
            <person name="Suzuki Y."/>
            <person name="Arimoto A."/>
            <person name="Ishii H."/>
            <person name="Satoh N."/>
            <person name="Nishiyama T."/>
            <person name="Hasebe M."/>
            <person name="Maruyama T."/>
            <person name="Minagawa J."/>
            <person name="Obokata J."/>
            <person name="Shigenobu S."/>
        </authorList>
    </citation>
    <scope>NUCLEOTIDE SEQUENCE [LARGE SCALE GENOMIC DNA]</scope>
</reference>
<keyword evidence="11" id="KW-1185">Reference proteome</keyword>
<evidence type="ECO:0000256" key="4">
    <source>
        <dbReference type="ARBA" id="ARBA00023163"/>
    </source>
</evidence>
<evidence type="ECO:0000256" key="8">
    <source>
        <dbReference type="SAM" id="MobiDB-lite"/>
    </source>
</evidence>
<dbReference type="Proteomes" id="UP000762676">
    <property type="component" value="Unassembled WGS sequence"/>
</dbReference>
<keyword evidence="3 6" id="KW-0805">Transcription regulation</keyword>
<evidence type="ECO:0000313" key="11">
    <source>
        <dbReference type="Proteomes" id="UP000762676"/>
    </source>
</evidence>
<feature type="compositionally biased region" description="Low complexity" evidence="8">
    <location>
        <begin position="706"/>
        <end position="721"/>
    </location>
</feature>
<evidence type="ECO:0000256" key="6">
    <source>
        <dbReference type="RuleBase" id="RU361124"/>
    </source>
</evidence>
<dbReference type="PANTHER" id="PTHR14898">
    <property type="entry name" value="ENHANCER OF POLYCOMB"/>
    <property type="match status" value="1"/>
</dbReference>
<gene>
    <name evidence="10" type="ORF">ElyMa_006518100</name>
</gene>
<keyword evidence="7" id="KW-0175">Coiled coil</keyword>
<feature type="region of interest" description="Disordered" evidence="8">
    <location>
        <begin position="317"/>
        <end position="367"/>
    </location>
</feature>